<dbReference type="Pfam" id="PF05425">
    <property type="entry name" value="CopD"/>
    <property type="match status" value="1"/>
</dbReference>
<sequence>MFALMTGLVLAAGPAQAHAALESSTPADDDVLEVAPTEVTLTFNESVDLVPESIQVFAPDGTRVEDGRAAHPGGTARVVRIGVACSQRGTYLVSWRVVSADSHPLAGAFTFSVGATSKTVARPPSKESRVLSWSLGGARWLGYLGSALLLGILVVLAWCWPTGSSTTLRRLVTGGAVLLVGGAMLELLLKGPYDAGLGFSALGRIDLLHEVWQTTYGKAVVARLLLTGVGVLVVWRDRWVISTWAVLIGTTFALAGHAAGGSLRLLAVVSETAHAIAASIWLGGLLVVLVAIRRRDDEALPTVRRFSRLAFAAVCALVITGTFQSWRGVGWSWGALTGTTYGRELLVKTLLVAGVILLASLSRSWVNRRVAGSASKCARPGSDLRRTVLGETLGIIVVLALTSGLTATEPARTAYHPKTTAELVIEGDTVQVAAVPRGDRKIDLRLYVLDASGEPTDPPEVAVSVSLGRIGPLPVRLDAVATGKRRGRIDVPVSGTWKLAVTVRTSDIDESTRTVDVPIR</sequence>
<dbReference type="SUPFAM" id="SSF81296">
    <property type="entry name" value="E set domains"/>
    <property type="match status" value="1"/>
</dbReference>
<dbReference type="InterPro" id="IPR014756">
    <property type="entry name" value="Ig_E-set"/>
</dbReference>
<dbReference type="InterPro" id="IPR032694">
    <property type="entry name" value="CopC/D"/>
</dbReference>
<dbReference type="GO" id="GO:0046688">
    <property type="term" value="P:response to copper ion"/>
    <property type="evidence" value="ECO:0007669"/>
    <property type="project" value="InterPro"/>
</dbReference>
<evidence type="ECO:0000256" key="3">
    <source>
        <dbReference type="ARBA" id="ARBA00022692"/>
    </source>
</evidence>
<dbReference type="GO" id="GO:0006825">
    <property type="term" value="P:copper ion transport"/>
    <property type="evidence" value="ECO:0007669"/>
    <property type="project" value="InterPro"/>
</dbReference>
<reference evidence="13" key="1">
    <citation type="submission" date="2016-10" db="EMBL/GenBank/DDBJ databases">
        <title>Draft Genome Sequence of Nocardioides luteus Strain BAFB, an Alkane-Degrading Bacterium Isolated from JP-7 Polluted Soil.</title>
        <authorList>
            <person name="Brown L."/>
            <person name="Ruiz O.N."/>
            <person name="Gunasekera T."/>
        </authorList>
    </citation>
    <scope>NUCLEOTIDE SEQUENCE [LARGE SCALE GENOMIC DNA]</scope>
    <source>
        <strain evidence="13">BAFB</strain>
    </source>
</reference>
<dbReference type="AlphaFoldDB" id="A0A1J4MYR0"/>
<dbReference type="InterPro" id="IPR008457">
    <property type="entry name" value="Cu-R_CopD_dom"/>
</dbReference>
<feature type="transmembrane region" description="Helical" evidence="9">
    <location>
        <begin position="387"/>
        <end position="407"/>
    </location>
</feature>
<evidence type="ECO:0000313" key="14">
    <source>
        <dbReference type="Proteomes" id="UP000033772"/>
    </source>
</evidence>
<organism evidence="13 14">
    <name type="scientific">Nocardioides luteus</name>
    <dbReference type="NCBI Taxonomy" id="1844"/>
    <lineage>
        <taxon>Bacteria</taxon>
        <taxon>Bacillati</taxon>
        <taxon>Actinomycetota</taxon>
        <taxon>Actinomycetes</taxon>
        <taxon>Propionibacteriales</taxon>
        <taxon>Nocardioidaceae</taxon>
        <taxon>Nocardioides</taxon>
    </lineage>
</organism>
<dbReference type="PANTHER" id="PTHR34820">
    <property type="entry name" value="INNER MEMBRANE PROTEIN YEBZ"/>
    <property type="match status" value="1"/>
</dbReference>
<dbReference type="GO" id="GO:0005886">
    <property type="term" value="C:plasma membrane"/>
    <property type="evidence" value="ECO:0007669"/>
    <property type="project" value="UniProtKB-SubCell"/>
</dbReference>
<gene>
    <name evidence="13" type="ORF">UG56_023245</name>
</gene>
<accession>A0A1J4MYR0</accession>
<keyword evidence="7" id="KW-0186">Copper</keyword>
<feature type="domain" description="Copper resistance protein D" evidence="12">
    <location>
        <begin position="302"/>
        <end position="404"/>
    </location>
</feature>
<evidence type="ECO:0000256" key="5">
    <source>
        <dbReference type="ARBA" id="ARBA00022729"/>
    </source>
</evidence>
<evidence type="ECO:0000256" key="4">
    <source>
        <dbReference type="ARBA" id="ARBA00022723"/>
    </source>
</evidence>
<dbReference type="Pfam" id="PF04234">
    <property type="entry name" value="CopC"/>
    <property type="match status" value="1"/>
</dbReference>
<evidence type="ECO:0000313" key="13">
    <source>
        <dbReference type="EMBL" id="OIJ24402.1"/>
    </source>
</evidence>
<feature type="transmembrane region" description="Helical" evidence="9">
    <location>
        <begin position="346"/>
        <end position="366"/>
    </location>
</feature>
<keyword evidence="4" id="KW-0479">Metal-binding</keyword>
<dbReference type="EMBL" id="JZDQ02000040">
    <property type="protein sequence ID" value="OIJ24402.1"/>
    <property type="molecule type" value="Genomic_DNA"/>
</dbReference>
<keyword evidence="8 9" id="KW-0472">Membrane</keyword>
<evidence type="ECO:0000256" key="9">
    <source>
        <dbReference type="SAM" id="Phobius"/>
    </source>
</evidence>
<dbReference type="Proteomes" id="UP000033772">
    <property type="component" value="Unassembled WGS sequence"/>
</dbReference>
<keyword evidence="14" id="KW-1185">Reference proteome</keyword>
<keyword evidence="6 9" id="KW-1133">Transmembrane helix</keyword>
<keyword evidence="3 9" id="KW-0812">Transmembrane</keyword>
<keyword evidence="2" id="KW-1003">Cell membrane</keyword>
<feature type="transmembrane region" description="Helical" evidence="9">
    <location>
        <begin position="306"/>
        <end position="326"/>
    </location>
</feature>
<dbReference type="PANTHER" id="PTHR34820:SF4">
    <property type="entry name" value="INNER MEMBRANE PROTEIN YEBZ"/>
    <property type="match status" value="1"/>
</dbReference>
<dbReference type="Gene3D" id="2.60.40.1220">
    <property type="match status" value="1"/>
</dbReference>
<feature type="transmembrane region" description="Helical" evidence="9">
    <location>
        <begin position="171"/>
        <end position="189"/>
    </location>
</feature>
<feature type="signal peptide" evidence="10">
    <location>
        <begin position="1"/>
        <end position="19"/>
    </location>
</feature>
<name>A0A1J4MYR0_9ACTN</name>
<evidence type="ECO:0000256" key="7">
    <source>
        <dbReference type="ARBA" id="ARBA00023008"/>
    </source>
</evidence>
<feature type="transmembrane region" description="Helical" evidence="9">
    <location>
        <begin position="244"/>
        <end position="267"/>
    </location>
</feature>
<feature type="chain" id="PRO_5009630375" description="Copper resistance protein CopC" evidence="10">
    <location>
        <begin position="20"/>
        <end position="520"/>
    </location>
</feature>
<dbReference type="GO" id="GO:0005507">
    <property type="term" value="F:copper ion binding"/>
    <property type="evidence" value="ECO:0007669"/>
    <property type="project" value="InterPro"/>
</dbReference>
<dbReference type="InterPro" id="IPR007348">
    <property type="entry name" value="CopC_dom"/>
</dbReference>
<evidence type="ECO:0000256" key="6">
    <source>
        <dbReference type="ARBA" id="ARBA00022989"/>
    </source>
</evidence>
<keyword evidence="5 10" id="KW-0732">Signal</keyword>
<feature type="transmembrane region" description="Helical" evidence="9">
    <location>
        <begin position="140"/>
        <end position="159"/>
    </location>
</feature>
<evidence type="ECO:0000259" key="12">
    <source>
        <dbReference type="Pfam" id="PF05425"/>
    </source>
</evidence>
<feature type="transmembrane region" description="Helical" evidence="9">
    <location>
        <begin position="273"/>
        <end position="294"/>
    </location>
</feature>
<protein>
    <recommendedName>
        <fullName evidence="15">Copper resistance protein CopC</fullName>
    </recommendedName>
</protein>
<evidence type="ECO:0000256" key="1">
    <source>
        <dbReference type="ARBA" id="ARBA00004651"/>
    </source>
</evidence>
<evidence type="ECO:0000259" key="11">
    <source>
        <dbReference type="Pfam" id="PF04234"/>
    </source>
</evidence>
<comment type="caution">
    <text evidence="13">The sequence shown here is derived from an EMBL/GenBank/DDBJ whole genome shotgun (WGS) entry which is preliminary data.</text>
</comment>
<feature type="transmembrane region" description="Helical" evidence="9">
    <location>
        <begin position="216"/>
        <end position="235"/>
    </location>
</feature>
<proteinExistence type="predicted"/>
<dbReference type="GO" id="GO:0042597">
    <property type="term" value="C:periplasmic space"/>
    <property type="evidence" value="ECO:0007669"/>
    <property type="project" value="InterPro"/>
</dbReference>
<evidence type="ECO:0000256" key="10">
    <source>
        <dbReference type="SAM" id="SignalP"/>
    </source>
</evidence>
<feature type="domain" description="CopC" evidence="11">
    <location>
        <begin position="18"/>
        <end position="113"/>
    </location>
</feature>
<dbReference type="InterPro" id="IPR014755">
    <property type="entry name" value="Cu-Rt/internalin_Ig-like"/>
</dbReference>
<evidence type="ECO:0000256" key="8">
    <source>
        <dbReference type="ARBA" id="ARBA00023136"/>
    </source>
</evidence>
<dbReference type="STRING" id="1844.UG56_023245"/>
<comment type="subcellular location">
    <subcellularLocation>
        <location evidence="1">Cell membrane</location>
        <topology evidence="1">Multi-pass membrane protein</topology>
    </subcellularLocation>
</comment>
<evidence type="ECO:0000256" key="2">
    <source>
        <dbReference type="ARBA" id="ARBA00022475"/>
    </source>
</evidence>
<evidence type="ECO:0008006" key="15">
    <source>
        <dbReference type="Google" id="ProtNLM"/>
    </source>
</evidence>